<dbReference type="RefSeq" id="XP_025348213.1">
    <property type="nucleotide sequence ID" value="XM_025490295.1"/>
</dbReference>
<dbReference type="SUPFAM" id="SSF50978">
    <property type="entry name" value="WD40 repeat-like"/>
    <property type="match status" value="1"/>
</dbReference>
<evidence type="ECO:0000256" key="5">
    <source>
        <dbReference type="PROSITE-ProRule" id="PRU00221"/>
    </source>
</evidence>
<dbReference type="STRING" id="1684307.A0A316U9H7"/>
<dbReference type="GeneID" id="37012029"/>
<keyword evidence="2 5" id="KW-0853">WD repeat</keyword>
<feature type="domain" description="NLE" evidence="7">
    <location>
        <begin position="27"/>
        <end position="90"/>
    </location>
</feature>
<name>A0A316U9H7_9BASI</name>
<dbReference type="Proteomes" id="UP000245942">
    <property type="component" value="Unassembled WGS sequence"/>
</dbReference>
<keyword evidence="3" id="KW-0677">Repeat</keyword>
<dbReference type="InterPro" id="IPR012972">
    <property type="entry name" value="NLE"/>
</dbReference>
<dbReference type="EMBL" id="KZ819326">
    <property type="protein sequence ID" value="PWN21053.1"/>
    <property type="molecule type" value="Genomic_DNA"/>
</dbReference>
<sequence length="509" mass="53521">MASLAESAEASSSRVTAVQQQQQVPLTLKTSIPDLSLPPTSYLVPTNFSRAHLSTLVNRLLAQTANLTTTVPFDFIADGQLLRESLESWLDKNGKTVEEGIELEYIKSTLPPKWAGSFEHDDWVASIDASREGTFLTASYDSCIRLFSYASPQEAVLTHKVVSTGSSAQSLVDAKWLGSSSRIVTAAVDGTVRIFTVPEANFTSETPGQIPGAGRTAMGPSALTSLSVSPDGEAVLSASRDGSVGYWKVGDVEISPSEATGVDDQADEDAKRKRRKGVNGKASSALQAKKPSALLWHSPPALLNNDVYAPSNNARVSQAVFSKTSSEVAYSAGYDGKVVEWDLFGAIQGGNPKLSQKTSDKVILCLDSMSASARGSSSSAVCVTGHMDRSIGIWDMRSASANISLLLPNAHGAPVYTVSSHPQSPNLLCSASGDGVVKLFDTRSPRRALFSLARPQAAAPAGAVTGSSKEKLLASAWDCGGQVVLAGGEDCKVNIFRGEGIGIERPGLA</sequence>
<dbReference type="InterPro" id="IPR015943">
    <property type="entry name" value="WD40/YVTN_repeat-like_dom_sf"/>
</dbReference>
<protein>
    <submittedName>
        <fullName evidence="8">WD40 repeat-like protein</fullName>
    </submittedName>
</protein>
<dbReference type="OrthoDB" id="10251381at2759"/>
<evidence type="ECO:0000313" key="8">
    <source>
        <dbReference type="EMBL" id="PWN21053.1"/>
    </source>
</evidence>
<evidence type="ECO:0000256" key="2">
    <source>
        <dbReference type="ARBA" id="ARBA00022574"/>
    </source>
</evidence>
<dbReference type="Pfam" id="PF08154">
    <property type="entry name" value="NLE"/>
    <property type="match status" value="1"/>
</dbReference>
<evidence type="ECO:0000256" key="1">
    <source>
        <dbReference type="ARBA" id="ARBA00004123"/>
    </source>
</evidence>
<keyword evidence="9" id="KW-1185">Reference proteome</keyword>
<dbReference type="Gene3D" id="2.130.10.10">
    <property type="entry name" value="YVTN repeat-like/Quinoprotein amine dehydrogenase"/>
    <property type="match status" value="1"/>
</dbReference>
<dbReference type="Pfam" id="PF00400">
    <property type="entry name" value="WD40"/>
    <property type="match status" value="3"/>
</dbReference>
<evidence type="ECO:0000256" key="6">
    <source>
        <dbReference type="SAM" id="MobiDB-lite"/>
    </source>
</evidence>
<evidence type="ECO:0000313" key="9">
    <source>
        <dbReference type="Proteomes" id="UP000245942"/>
    </source>
</evidence>
<dbReference type="PROSITE" id="PS50082">
    <property type="entry name" value="WD_REPEATS_2"/>
    <property type="match status" value="1"/>
</dbReference>
<dbReference type="AlphaFoldDB" id="A0A316U9H7"/>
<feature type="region of interest" description="Disordered" evidence="6">
    <location>
        <begin position="258"/>
        <end position="286"/>
    </location>
</feature>
<organism evidence="8 9">
    <name type="scientific">Pseudomicrostroma glucosiphilum</name>
    <dbReference type="NCBI Taxonomy" id="1684307"/>
    <lineage>
        <taxon>Eukaryota</taxon>
        <taxon>Fungi</taxon>
        <taxon>Dikarya</taxon>
        <taxon>Basidiomycota</taxon>
        <taxon>Ustilaginomycotina</taxon>
        <taxon>Exobasidiomycetes</taxon>
        <taxon>Microstromatales</taxon>
        <taxon>Microstromatales incertae sedis</taxon>
        <taxon>Pseudomicrostroma</taxon>
    </lineage>
</organism>
<dbReference type="SMART" id="SM00320">
    <property type="entry name" value="WD40"/>
    <property type="match status" value="7"/>
</dbReference>
<dbReference type="GO" id="GO:0005634">
    <property type="term" value="C:nucleus"/>
    <property type="evidence" value="ECO:0007669"/>
    <property type="project" value="UniProtKB-SubCell"/>
</dbReference>
<dbReference type="InterPro" id="IPR001680">
    <property type="entry name" value="WD40_rpt"/>
</dbReference>
<dbReference type="PANTHER" id="PTHR19855:SF11">
    <property type="entry name" value="RIBOSOME BIOGENESIS PROTEIN WDR12"/>
    <property type="match status" value="1"/>
</dbReference>
<comment type="subcellular location">
    <subcellularLocation>
        <location evidence="1">Nucleus</location>
    </subcellularLocation>
</comment>
<proteinExistence type="predicted"/>
<accession>A0A316U9H7</accession>
<dbReference type="InterPro" id="IPR036322">
    <property type="entry name" value="WD40_repeat_dom_sf"/>
</dbReference>
<evidence type="ECO:0000256" key="3">
    <source>
        <dbReference type="ARBA" id="ARBA00022737"/>
    </source>
</evidence>
<gene>
    <name evidence="8" type="ORF">BCV69DRAFT_248468</name>
</gene>
<dbReference type="PANTHER" id="PTHR19855">
    <property type="entry name" value="WD40 REPEAT PROTEIN 12, 37"/>
    <property type="match status" value="1"/>
</dbReference>
<reference evidence="8 9" key="1">
    <citation type="journal article" date="2018" name="Mol. Biol. Evol.">
        <title>Broad Genomic Sampling Reveals a Smut Pathogenic Ancestry of the Fungal Clade Ustilaginomycotina.</title>
        <authorList>
            <person name="Kijpornyongpan T."/>
            <person name="Mondo S.J."/>
            <person name="Barry K."/>
            <person name="Sandor L."/>
            <person name="Lee J."/>
            <person name="Lipzen A."/>
            <person name="Pangilinan J."/>
            <person name="LaButti K."/>
            <person name="Hainaut M."/>
            <person name="Henrissat B."/>
            <person name="Grigoriev I.V."/>
            <person name="Spatafora J.W."/>
            <person name="Aime M.C."/>
        </authorList>
    </citation>
    <scope>NUCLEOTIDE SEQUENCE [LARGE SCALE GENOMIC DNA]</scope>
    <source>
        <strain evidence="8 9">MCA 4718</strain>
    </source>
</reference>
<keyword evidence="4" id="KW-0539">Nucleus</keyword>
<evidence type="ECO:0000256" key="4">
    <source>
        <dbReference type="ARBA" id="ARBA00023242"/>
    </source>
</evidence>
<evidence type="ECO:0000259" key="7">
    <source>
        <dbReference type="Pfam" id="PF08154"/>
    </source>
</evidence>
<feature type="repeat" description="WD" evidence="5">
    <location>
        <begin position="216"/>
        <end position="249"/>
    </location>
</feature>